<accession>A0ABQ8SDS9</accession>
<dbReference type="Proteomes" id="UP001148838">
    <property type="component" value="Unassembled WGS sequence"/>
</dbReference>
<organism evidence="1 2">
    <name type="scientific">Periplaneta americana</name>
    <name type="common">American cockroach</name>
    <name type="synonym">Blatta americana</name>
    <dbReference type="NCBI Taxonomy" id="6978"/>
    <lineage>
        <taxon>Eukaryota</taxon>
        <taxon>Metazoa</taxon>
        <taxon>Ecdysozoa</taxon>
        <taxon>Arthropoda</taxon>
        <taxon>Hexapoda</taxon>
        <taxon>Insecta</taxon>
        <taxon>Pterygota</taxon>
        <taxon>Neoptera</taxon>
        <taxon>Polyneoptera</taxon>
        <taxon>Dictyoptera</taxon>
        <taxon>Blattodea</taxon>
        <taxon>Blattoidea</taxon>
        <taxon>Blattidae</taxon>
        <taxon>Blattinae</taxon>
        <taxon>Periplaneta</taxon>
    </lineage>
</organism>
<name>A0ABQ8SDS9_PERAM</name>
<reference evidence="1 2" key="1">
    <citation type="journal article" date="2022" name="Allergy">
        <title>Genome assembly and annotation of Periplaneta americana reveal a comprehensive cockroach allergen profile.</title>
        <authorList>
            <person name="Wang L."/>
            <person name="Xiong Q."/>
            <person name="Saelim N."/>
            <person name="Wang L."/>
            <person name="Nong W."/>
            <person name="Wan A.T."/>
            <person name="Shi M."/>
            <person name="Liu X."/>
            <person name="Cao Q."/>
            <person name="Hui J.H.L."/>
            <person name="Sookrung N."/>
            <person name="Leung T.F."/>
            <person name="Tungtrongchitr A."/>
            <person name="Tsui S.K.W."/>
        </authorList>
    </citation>
    <scope>NUCLEOTIDE SEQUENCE [LARGE SCALE GENOMIC DNA]</scope>
    <source>
        <strain evidence="1">PWHHKU_190912</strain>
    </source>
</reference>
<sequence length="108" mass="12414">MSECRKLWTLLDGGIQRIPNLTGPVDNNDVTLQRNRNKTAGRIDGLPSFYERIPNLSPEQSDGITVFRISTMTSLMLHWCRTGSISLQRWWQYPSSESPSFTTIQKNR</sequence>
<comment type="caution">
    <text evidence="1">The sequence shown here is derived from an EMBL/GenBank/DDBJ whole genome shotgun (WGS) entry which is preliminary data.</text>
</comment>
<evidence type="ECO:0000313" key="2">
    <source>
        <dbReference type="Proteomes" id="UP001148838"/>
    </source>
</evidence>
<protein>
    <submittedName>
        <fullName evidence="1">Uncharacterized protein</fullName>
    </submittedName>
</protein>
<dbReference type="EMBL" id="JAJSOF020000029">
    <property type="protein sequence ID" value="KAJ4432190.1"/>
    <property type="molecule type" value="Genomic_DNA"/>
</dbReference>
<keyword evidence="2" id="KW-1185">Reference proteome</keyword>
<evidence type="ECO:0000313" key="1">
    <source>
        <dbReference type="EMBL" id="KAJ4432190.1"/>
    </source>
</evidence>
<gene>
    <name evidence="1" type="ORF">ANN_20806</name>
</gene>
<proteinExistence type="predicted"/>